<evidence type="ECO:0000256" key="1">
    <source>
        <dbReference type="ARBA" id="ARBA00004162"/>
    </source>
</evidence>
<evidence type="ECO:0000313" key="9">
    <source>
        <dbReference type="EMBL" id="KAI7732264.1"/>
    </source>
</evidence>
<dbReference type="Gene3D" id="1.10.510.10">
    <property type="entry name" value="Transferase(Phosphotransferase) domain 1"/>
    <property type="match status" value="1"/>
</dbReference>
<feature type="non-terminal residue" evidence="9">
    <location>
        <position position="406"/>
    </location>
</feature>
<keyword evidence="6" id="KW-0472">Membrane</keyword>
<dbReference type="InterPro" id="IPR001245">
    <property type="entry name" value="Ser-Thr/Tyr_kinase_cat_dom"/>
</dbReference>
<keyword evidence="10" id="KW-1185">Reference proteome</keyword>
<dbReference type="PANTHER" id="PTHR46204">
    <property type="entry name" value="CHITIN ELICITOR RECEPTOR KINASE 1-RELATED"/>
    <property type="match status" value="1"/>
</dbReference>
<evidence type="ECO:0000256" key="3">
    <source>
        <dbReference type="ARBA" id="ARBA00022692"/>
    </source>
</evidence>
<evidence type="ECO:0000259" key="8">
    <source>
        <dbReference type="Pfam" id="PF07714"/>
    </source>
</evidence>
<comment type="subcellular location">
    <subcellularLocation>
        <location evidence="1">Cell membrane</location>
        <topology evidence="1">Single-pass membrane protein</topology>
    </subcellularLocation>
</comment>
<keyword evidence="3" id="KW-0812">Transmembrane</keyword>
<dbReference type="GO" id="GO:0019199">
    <property type="term" value="F:transmembrane receptor protein kinase activity"/>
    <property type="evidence" value="ECO:0007669"/>
    <property type="project" value="InterPro"/>
</dbReference>
<keyword evidence="7" id="KW-1015">Disulfide bond</keyword>
<dbReference type="Gene3D" id="3.30.200.20">
    <property type="entry name" value="Phosphorylase Kinase, domain 1"/>
    <property type="match status" value="1"/>
</dbReference>
<gene>
    <name evidence="9" type="ORF">M8C21_028421</name>
</gene>
<dbReference type="InterPro" id="IPR011009">
    <property type="entry name" value="Kinase-like_dom_sf"/>
</dbReference>
<feature type="non-terminal residue" evidence="9">
    <location>
        <position position="1"/>
    </location>
</feature>
<protein>
    <recommendedName>
        <fullName evidence="8">Serine-threonine/tyrosine-protein kinase catalytic domain-containing protein</fullName>
    </recommendedName>
</protein>
<name>A0AAD5G8D2_AMBAR</name>
<dbReference type="AlphaFoldDB" id="A0AAD5G8D2"/>
<dbReference type="SUPFAM" id="SSF56112">
    <property type="entry name" value="Protein kinase-like (PK-like)"/>
    <property type="match status" value="1"/>
</dbReference>
<evidence type="ECO:0000256" key="4">
    <source>
        <dbReference type="ARBA" id="ARBA00022729"/>
    </source>
</evidence>
<feature type="domain" description="Serine-threonine/tyrosine-protein kinase catalytic" evidence="8">
    <location>
        <begin position="277"/>
        <end position="378"/>
    </location>
</feature>
<organism evidence="9 10">
    <name type="scientific">Ambrosia artemisiifolia</name>
    <name type="common">Common ragweed</name>
    <dbReference type="NCBI Taxonomy" id="4212"/>
    <lineage>
        <taxon>Eukaryota</taxon>
        <taxon>Viridiplantae</taxon>
        <taxon>Streptophyta</taxon>
        <taxon>Embryophyta</taxon>
        <taxon>Tracheophyta</taxon>
        <taxon>Spermatophyta</taxon>
        <taxon>Magnoliopsida</taxon>
        <taxon>eudicotyledons</taxon>
        <taxon>Gunneridae</taxon>
        <taxon>Pentapetalae</taxon>
        <taxon>asterids</taxon>
        <taxon>campanulids</taxon>
        <taxon>Asterales</taxon>
        <taxon>Asteraceae</taxon>
        <taxon>Asteroideae</taxon>
        <taxon>Heliantheae alliance</taxon>
        <taxon>Heliantheae</taxon>
        <taxon>Ambrosia</taxon>
    </lineage>
</organism>
<dbReference type="Proteomes" id="UP001206925">
    <property type="component" value="Unassembled WGS sequence"/>
</dbReference>
<sequence>ISDVVDLYHAEQLYDLASVSLYINTNNTSNLLTFRLKDTLDSVYSSVVVLSPNLSSLIDLNKNQFLRSSDLVGFCYAEQQTDGASVSLYISTNNTSNVLTYDPNMIHSQATYKWRANSGFAVEDTDIIAKRSKFVPFVDTRERLRDVNRNHRPLSLKTCSGDPASAFTEPGLSHRAIVGITLGVLVLVMSHARCLYNCVYRKKEAEISSTLLRNGHVHLMPVQESSDALAAGLAGITVDKAVEFSYEELSKATNDFSLGNKIGQGGFGATSEARYAQYGDVSPKVDVYAFGVVLYELISAKKAIIRENGSDGEPKGLIALFDEVLSQANPEDGLVKMIDPRLGDNYPLDSVYKMAQLAKACTHEDPRRRPHMRSIVVALTNLSSSIFDKGPPLKVYSRKKNKVTTA</sequence>
<proteinExistence type="predicted"/>
<comment type="caution">
    <text evidence="9">The sequence shown here is derived from an EMBL/GenBank/DDBJ whole genome shotgun (WGS) entry which is preliminary data.</text>
</comment>
<keyword evidence="2" id="KW-1003">Cell membrane</keyword>
<dbReference type="GO" id="GO:0005886">
    <property type="term" value="C:plasma membrane"/>
    <property type="evidence" value="ECO:0007669"/>
    <property type="project" value="UniProtKB-SubCell"/>
</dbReference>
<dbReference type="InterPro" id="IPR044812">
    <property type="entry name" value="CERK1/LYK3-like"/>
</dbReference>
<dbReference type="GO" id="GO:0045087">
    <property type="term" value="P:innate immune response"/>
    <property type="evidence" value="ECO:0007669"/>
    <property type="project" value="InterPro"/>
</dbReference>
<keyword evidence="4" id="KW-0732">Signal</keyword>
<evidence type="ECO:0000313" key="10">
    <source>
        <dbReference type="Proteomes" id="UP001206925"/>
    </source>
</evidence>
<evidence type="ECO:0000256" key="6">
    <source>
        <dbReference type="ARBA" id="ARBA00023136"/>
    </source>
</evidence>
<dbReference type="Pfam" id="PF07714">
    <property type="entry name" value="PK_Tyr_Ser-Thr"/>
    <property type="match status" value="1"/>
</dbReference>
<evidence type="ECO:0000256" key="2">
    <source>
        <dbReference type="ARBA" id="ARBA00022475"/>
    </source>
</evidence>
<evidence type="ECO:0000256" key="5">
    <source>
        <dbReference type="ARBA" id="ARBA00022989"/>
    </source>
</evidence>
<keyword evidence="5" id="KW-1133">Transmembrane helix</keyword>
<evidence type="ECO:0000256" key="7">
    <source>
        <dbReference type="ARBA" id="ARBA00023157"/>
    </source>
</evidence>
<reference evidence="9" key="1">
    <citation type="submission" date="2022-06" db="EMBL/GenBank/DDBJ databases">
        <title>Uncovering the hologenomic basis of an extraordinary plant invasion.</title>
        <authorList>
            <person name="Bieker V.C."/>
            <person name="Martin M.D."/>
            <person name="Gilbert T."/>
            <person name="Hodgins K."/>
            <person name="Battlay P."/>
            <person name="Petersen B."/>
            <person name="Wilson J."/>
        </authorList>
    </citation>
    <scope>NUCLEOTIDE SEQUENCE</scope>
    <source>
        <strain evidence="9">AA19_3_7</strain>
        <tissue evidence="9">Leaf</tissue>
    </source>
</reference>
<accession>A0AAD5G8D2</accession>
<dbReference type="PANTHER" id="PTHR46204:SF27">
    <property type="entry name" value="PROTEIN KINASE DOMAIN-CONTAINING PROTEIN"/>
    <property type="match status" value="1"/>
</dbReference>
<dbReference type="EMBL" id="JAMZMK010010267">
    <property type="protein sequence ID" value="KAI7732264.1"/>
    <property type="molecule type" value="Genomic_DNA"/>
</dbReference>